<dbReference type="InterPro" id="IPR001841">
    <property type="entry name" value="Znf_RING"/>
</dbReference>
<dbReference type="PROSITE" id="PS50089">
    <property type="entry name" value="ZF_RING_2"/>
    <property type="match status" value="1"/>
</dbReference>
<dbReference type="Proteomes" id="UP000807504">
    <property type="component" value="Unassembled WGS sequence"/>
</dbReference>
<name>A0A8T0EY88_ARGBR</name>
<dbReference type="GO" id="GO:0043161">
    <property type="term" value="P:proteasome-mediated ubiquitin-dependent protein catabolic process"/>
    <property type="evidence" value="ECO:0007669"/>
    <property type="project" value="TreeGrafter"/>
</dbReference>
<dbReference type="Gene3D" id="3.30.40.10">
    <property type="entry name" value="Zinc/RING finger domain, C3HC4 (zinc finger)"/>
    <property type="match status" value="1"/>
</dbReference>
<evidence type="ECO:0000256" key="2">
    <source>
        <dbReference type="ARBA" id="ARBA00022771"/>
    </source>
</evidence>
<evidence type="ECO:0000256" key="1">
    <source>
        <dbReference type="ARBA" id="ARBA00022723"/>
    </source>
</evidence>
<organism evidence="6 7">
    <name type="scientific">Argiope bruennichi</name>
    <name type="common">Wasp spider</name>
    <name type="synonym">Aranea bruennichi</name>
    <dbReference type="NCBI Taxonomy" id="94029"/>
    <lineage>
        <taxon>Eukaryota</taxon>
        <taxon>Metazoa</taxon>
        <taxon>Ecdysozoa</taxon>
        <taxon>Arthropoda</taxon>
        <taxon>Chelicerata</taxon>
        <taxon>Arachnida</taxon>
        <taxon>Araneae</taxon>
        <taxon>Araneomorphae</taxon>
        <taxon>Entelegynae</taxon>
        <taxon>Araneoidea</taxon>
        <taxon>Araneidae</taxon>
        <taxon>Argiope</taxon>
    </lineage>
</organism>
<dbReference type="AlphaFoldDB" id="A0A8T0EY88"/>
<dbReference type="InterPro" id="IPR013083">
    <property type="entry name" value="Znf_RING/FYVE/PHD"/>
</dbReference>
<reference evidence="6" key="1">
    <citation type="journal article" date="2020" name="bioRxiv">
        <title>Chromosome-level reference genome of the European wasp spider Argiope bruennichi: a resource for studies on range expansion and evolutionary adaptation.</title>
        <authorList>
            <person name="Sheffer M.M."/>
            <person name="Hoppe A."/>
            <person name="Krehenwinkel H."/>
            <person name="Uhl G."/>
            <person name="Kuss A.W."/>
            <person name="Jensen L."/>
            <person name="Jensen C."/>
            <person name="Gillespie R.G."/>
            <person name="Hoff K.J."/>
            <person name="Prost S."/>
        </authorList>
    </citation>
    <scope>NUCLEOTIDE SEQUENCE</scope>
</reference>
<keyword evidence="7" id="KW-1185">Reference proteome</keyword>
<dbReference type="GO" id="GO:0012505">
    <property type="term" value="C:endomembrane system"/>
    <property type="evidence" value="ECO:0007669"/>
    <property type="project" value="TreeGrafter"/>
</dbReference>
<evidence type="ECO:0000256" key="4">
    <source>
        <dbReference type="PROSITE-ProRule" id="PRU00175"/>
    </source>
</evidence>
<evidence type="ECO:0000256" key="3">
    <source>
        <dbReference type="ARBA" id="ARBA00022833"/>
    </source>
</evidence>
<evidence type="ECO:0000313" key="7">
    <source>
        <dbReference type="Proteomes" id="UP000807504"/>
    </source>
</evidence>
<protein>
    <submittedName>
        <fullName evidence="6">E3 ubiquitin-protein ligase AMFR like protein</fullName>
    </submittedName>
</protein>
<keyword evidence="2 4" id="KW-0863">Zinc-finger</keyword>
<reference evidence="6" key="2">
    <citation type="submission" date="2020-06" db="EMBL/GenBank/DDBJ databases">
        <authorList>
            <person name="Sheffer M."/>
        </authorList>
    </citation>
    <scope>NUCLEOTIDE SEQUENCE</scope>
</reference>
<gene>
    <name evidence="6" type="ORF">HNY73_012816</name>
</gene>
<evidence type="ECO:0000259" key="5">
    <source>
        <dbReference type="PROSITE" id="PS50089"/>
    </source>
</evidence>
<accession>A0A8T0EY88</accession>
<dbReference type="SUPFAM" id="SSF57850">
    <property type="entry name" value="RING/U-box"/>
    <property type="match status" value="1"/>
</dbReference>
<dbReference type="PANTHER" id="PTHR22763:SF162">
    <property type="entry name" value="TRANSMEMBRANE E3 UBIQUITIN-PROTEIN LIGASE 1"/>
    <property type="match status" value="1"/>
</dbReference>
<comment type="caution">
    <text evidence="6">The sequence shown here is derived from an EMBL/GenBank/DDBJ whole genome shotgun (WGS) entry which is preliminary data.</text>
</comment>
<dbReference type="EMBL" id="JABXBU010001863">
    <property type="protein sequence ID" value="KAF8782547.1"/>
    <property type="molecule type" value="Genomic_DNA"/>
</dbReference>
<sequence>MSLAEYIQTVRAVLESLPPPEIVTMTGSFESLRTRIERQLREITNNRSWIMPGFNGFMVLDASIYCDEFQELARGPHGLPWAVWKAIGITHLIHLAMTVYFRGTQRECKVEQWQNMGELVLEAIYSAYCPNTCFSKPQECVICTQPLFHEVTTTCGHTFHTSCLERWMLEDVTCPLCRRHTTLGRYFLSHHVLPPSLSRVGCKRRIFRRYEYSDEMNIPEEIDDITLKCGTCENVIWDYEELHVLECGCVHHLLCLLEDLYTLVLCPECNAPLEGWDY</sequence>
<proteinExistence type="predicted"/>
<dbReference type="Pfam" id="PF13639">
    <property type="entry name" value="zf-RING_2"/>
    <property type="match status" value="1"/>
</dbReference>
<keyword evidence="1" id="KW-0479">Metal-binding</keyword>
<dbReference type="GO" id="GO:0061630">
    <property type="term" value="F:ubiquitin protein ligase activity"/>
    <property type="evidence" value="ECO:0007669"/>
    <property type="project" value="TreeGrafter"/>
</dbReference>
<keyword evidence="3" id="KW-0862">Zinc</keyword>
<dbReference type="InterPro" id="IPR050731">
    <property type="entry name" value="HRD1_E3_ubiq-ligases"/>
</dbReference>
<dbReference type="SMART" id="SM00184">
    <property type="entry name" value="RING"/>
    <property type="match status" value="2"/>
</dbReference>
<feature type="domain" description="RING-type" evidence="5">
    <location>
        <begin position="140"/>
        <end position="178"/>
    </location>
</feature>
<dbReference type="GO" id="GO:0008270">
    <property type="term" value="F:zinc ion binding"/>
    <property type="evidence" value="ECO:0007669"/>
    <property type="project" value="UniProtKB-KW"/>
</dbReference>
<dbReference type="PANTHER" id="PTHR22763">
    <property type="entry name" value="RING ZINC FINGER PROTEIN"/>
    <property type="match status" value="1"/>
</dbReference>
<evidence type="ECO:0000313" key="6">
    <source>
        <dbReference type="EMBL" id="KAF8782547.1"/>
    </source>
</evidence>